<dbReference type="GO" id="GO:0036064">
    <property type="term" value="C:ciliary basal body"/>
    <property type="evidence" value="ECO:0007669"/>
    <property type="project" value="TreeGrafter"/>
</dbReference>
<feature type="compositionally biased region" description="Basic and acidic residues" evidence="3">
    <location>
        <begin position="43"/>
        <end position="53"/>
    </location>
</feature>
<dbReference type="Proteomes" id="UP000789342">
    <property type="component" value="Unassembled WGS sequence"/>
</dbReference>
<dbReference type="GO" id="GO:0060271">
    <property type="term" value="P:cilium assembly"/>
    <property type="evidence" value="ECO:0007669"/>
    <property type="project" value="TreeGrafter"/>
</dbReference>
<dbReference type="InterPro" id="IPR036322">
    <property type="entry name" value="WD40_repeat_dom_sf"/>
</dbReference>
<keyword evidence="2" id="KW-0677">Repeat</keyword>
<protein>
    <submittedName>
        <fullName evidence="4">16575_t:CDS:1</fullName>
    </submittedName>
</protein>
<dbReference type="SUPFAM" id="SSF47923">
    <property type="entry name" value="Ypt/Rab-GAP domain of gyp1p"/>
    <property type="match status" value="1"/>
</dbReference>
<evidence type="ECO:0000313" key="5">
    <source>
        <dbReference type="Proteomes" id="UP000789342"/>
    </source>
</evidence>
<name>A0A9N8W8E8_9GLOM</name>
<evidence type="ECO:0000256" key="1">
    <source>
        <dbReference type="ARBA" id="ARBA00022574"/>
    </source>
</evidence>
<evidence type="ECO:0000313" key="4">
    <source>
        <dbReference type="EMBL" id="CAG8481011.1"/>
    </source>
</evidence>
<sequence length="803" mass="92989">MLVLFEHRKSLLSDREFVQKQAKMIIDNKVFVAGTINSNKIWDDSKKEQKTQEGDLNENANENGATETRVYGRLLSIINANRPPRHRVKETHNRPIAFGCFCFAPASLKSGPSDFQSGFFEGLSMLEEAMHGTLMMAVADQRGSVIIIDFGSNKFWQITRIGIAASAIAFTPLMRNELVISFTDNSIRCYNSESRQLIAEMRGHKKPVDFISMHPKRHIAITCSPSEAILWNMIRWSKLKILSRLKEGVALRRGELIITSFYDETIYFWSCSSFDLLWRLQTPVLIPNQLLSFSNVYDVATKNERMIIVAGKKTLYIWDYDIKDLIYDINLDAIFDGEIVKFEPVRDNAYLLVLSSDGTLMIVDIFQSELSIHILNAQYPVKFFEVSPDGKFLATNAMKERSVITIWDLEALISDTLQQRNLSVSRITMSQNEHSLEERRSPENLECAGGSNPSFVSHFSTGPEPEEVTGLTHCSSVSSMNSFEIEGFSTSSRRERRKKLVQKLKELGNYPENHRVRIWRVLLDLPQNQRAFKGLMKGLNPAVKIALSKNPNFASLSNLKISMNLEQFLSALIRWGYDESVVVRWMPSMIFPFLETLSEIKDNFSFEIILSLLLNWFQNCWEEFPNPPSRILNVAATLLEHWDMTLHAHFLAHGIKIQDCYWKMMHWSLAKVLTRENWILVWNHLFSSDEPSLMYYFMLAFIINQRGTILKFSRKKDLLGFFDYINSIDILHVLRLTYKLESETPLWLSPRFEVGRYKPLTKTGPYRLDYSSTLTRTNDQKDEIRDWILEQEREIVKKRIVFM</sequence>
<dbReference type="Gene3D" id="2.130.10.10">
    <property type="entry name" value="YVTN repeat-like/Quinoprotein amine dehydrogenase"/>
    <property type="match status" value="1"/>
</dbReference>
<dbReference type="EMBL" id="CAJVPV010000955">
    <property type="protein sequence ID" value="CAG8481011.1"/>
    <property type="molecule type" value="Genomic_DNA"/>
</dbReference>
<reference evidence="4" key="1">
    <citation type="submission" date="2021-06" db="EMBL/GenBank/DDBJ databases">
        <authorList>
            <person name="Kallberg Y."/>
            <person name="Tangrot J."/>
            <person name="Rosling A."/>
        </authorList>
    </citation>
    <scope>NUCLEOTIDE SEQUENCE</scope>
    <source>
        <strain evidence="4">CL551</strain>
    </source>
</reference>
<evidence type="ECO:0000256" key="2">
    <source>
        <dbReference type="ARBA" id="ARBA00022737"/>
    </source>
</evidence>
<dbReference type="Gene3D" id="1.10.472.80">
    <property type="entry name" value="Ypt/Rab-GAP domain of gyp1p, domain 3"/>
    <property type="match status" value="1"/>
</dbReference>
<dbReference type="AlphaFoldDB" id="A0A9N8W8E8"/>
<evidence type="ECO:0000256" key="3">
    <source>
        <dbReference type="SAM" id="MobiDB-lite"/>
    </source>
</evidence>
<dbReference type="InterPro" id="IPR015943">
    <property type="entry name" value="WD40/YVTN_repeat-like_dom_sf"/>
</dbReference>
<dbReference type="PANTHER" id="PTHR19853:SF1">
    <property type="entry name" value="TBC1 DOMAIN FAMILY MEMBER 31"/>
    <property type="match status" value="1"/>
</dbReference>
<dbReference type="InterPro" id="IPR035969">
    <property type="entry name" value="Rab-GAP_TBC_sf"/>
</dbReference>
<keyword evidence="5" id="KW-1185">Reference proteome</keyword>
<dbReference type="SUPFAM" id="SSF50978">
    <property type="entry name" value="WD40 repeat-like"/>
    <property type="match status" value="1"/>
</dbReference>
<dbReference type="OrthoDB" id="5578278at2759"/>
<dbReference type="PANTHER" id="PTHR19853">
    <property type="entry name" value="WD REPEAT CONTAINING PROTEIN 3 WDR3"/>
    <property type="match status" value="1"/>
</dbReference>
<feature type="region of interest" description="Disordered" evidence="3">
    <location>
        <begin position="43"/>
        <end position="63"/>
    </location>
</feature>
<organism evidence="4 5">
    <name type="scientific">Acaulospora morrowiae</name>
    <dbReference type="NCBI Taxonomy" id="94023"/>
    <lineage>
        <taxon>Eukaryota</taxon>
        <taxon>Fungi</taxon>
        <taxon>Fungi incertae sedis</taxon>
        <taxon>Mucoromycota</taxon>
        <taxon>Glomeromycotina</taxon>
        <taxon>Glomeromycetes</taxon>
        <taxon>Diversisporales</taxon>
        <taxon>Acaulosporaceae</taxon>
        <taxon>Acaulospora</taxon>
    </lineage>
</organism>
<dbReference type="InterPro" id="IPR001680">
    <property type="entry name" value="WD40_rpt"/>
</dbReference>
<accession>A0A9N8W8E8</accession>
<dbReference type="SMART" id="SM00320">
    <property type="entry name" value="WD40"/>
    <property type="match status" value="5"/>
</dbReference>
<keyword evidence="1" id="KW-0853">WD repeat</keyword>
<gene>
    <name evidence="4" type="ORF">AMORRO_LOCUS2305</name>
</gene>
<dbReference type="InterPro" id="IPR051570">
    <property type="entry name" value="TBC1_cilium_biogenesis"/>
</dbReference>
<comment type="caution">
    <text evidence="4">The sequence shown here is derived from an EMBL/GenBank/DDBJ whole genome shotgun (WGS) entry which is preliminary data.</text>
</comment>
<proteinExistence type="predicted"/>